<dbReference type="PANTHER" id="PTHR34427:SF5">
    <property type="entry name" value="DUF4283 DOMAIN-CONTAINING PROTEIN"/>
    <property type="match status" value="1"/>
</dbReference>
<name>A0A438ESD9_VITVI</name>
<dbReference type="AlphaFoldDB" id="A0A438ESD9"/>
<accession>A0A438ESD9</accession>
<evidence type="ECO:0000313" key="2">
    <source>
        <dbReference type="Proteomes" id="UP000288805"/>
    </source>
</evidence>
<protein>
    <submittedName>
        <fullName evidence="1">Uncharacterized protein</fullName>
    </submittedName>
</protein>
<organism evidence="1 2">
    <name type="scientific">Vitis vinifera</name>
    <name type="common">Grape</name>
    <dbReference type="NCBI Taxonomy" id="29760"/>
    <lineage>
        <taxon>Eukaryota</taxon>
        <taxon>Viridiplantae</taxon>
        <taxon>Streptophyta</taxon>
        <taxon>Embryophyta</taxon>
        <taxon>Tracheophyta</taxon>
        <taxon>Spermatophyta</taxon>
        <taxon>Magnoliopsida</taxon>
        <taxon>eudicotyledons</taxon>
        <taxon>Gunneridae</taxon>
        <taxon>Pentapetalae</taxon>
        <taxon>rosids</taxon>
        <taxon>Vitales</taxon>
        <taxon>Vitaceae</taxon>
        <taxon>Viteae</taxon>
        <taxon>Vitis</taxon>
    </lineage>
</organism>
<dbReference type="EMBL" id="QGNW01001195">
    <property type="protein sequence ID" value="RVW50577.1"/>
    <property type="molecule type" value="Genomic_DNA"/>
</dbReference>
<evidence type="ECO:0000313" key="1">
    <source>
        <dbReference type="EMBL" id="RVW50577.1"/>
    </source>
</evidence>
<gene>
    <name evidence="1" type="ORF">CK203_074563</name>
</gene>
<reference evidence="1 2" key="1">
    <citation type="journal article" date="2018" name="PLoS Genet.">
        <title>Population sequencing reveals clonal diversity and ancestral inbreeding in the grapevine cultivar Chardonnay.</title>
        <authorList>
            <person name="Roach M.J."/>
            <person name="Johnson D.L."/>
            <person name="Bohlmann J."/>
            <person name="van Vuuren H.J."/>
            <person name="Jones S.J."/>
            <person name="Pretorius I.S."/>
            <person name="Schmidt S.A."/>
            <person name="Borneman A.R."/>
        </authorList>
    </citation>
    <scope>NUCLEOTIDE SEQUENCE [LARGE SCALE GENOMIC DNA]</scope>
    <source>
        <strain evidence="2">cv. Chardonnay</strain>
        <tissue evidence="1">Leaf</tissue>
    </source>
</reference>
<comment type="caution">
    <text evidence="1">The sequence shown here is derived from an EMBL/GenBank/DDBJ whole genome shotgun (WGS) entry which is preliminary data.</text>
</comment>
<sequence>MGAIRMGFEKWSPRDGCREEKEESEEIWVRIFGLPVLLWNPTVLRRVGEECGGFIDIDSKTKKLEELQWARILVRSAGGDKPSTLEIGIEEEVFTLALWWEIRPTVKKIRVDSRRWGEVRDDSSARADLRVELEPVIERTEVLVPSEERTGRKVREMGWEGSEDWAHQSGLMGFRVCGPDLSGLKLKGVMEEGAGLQAGPSKNWAVEGVGCVINEDTLVKPKAHVERPTGLLNPEQRMGWQESNLGWFSKGDQAQETRLGTIVKGSGGLNAERGPLLSERRPIPIGSNLNQPKRWAQVGSGPEAVLEEVSLNLPIARNKANESLENRRLLDCKIASYGRSLEGEHLVIWESEEARSSWEKAIPSATDKALAEEAMRYDSGLRLERERGCGSFHLISYSFDRTPVGESFDHSGVLEESNDVGPGMDDKGCWDMIEFNKDPNLVRGVEWNTERTEFQEARREKEDRWEESSLAKFSHFLGFSTEGLEKEILNFLVKIKKRREKIHSKELMEKSKFERELKRLECSVNYEKGGKQRSLLQGKGYQLAVD</sequence>
<proteinExistence type="predicted"/>
<dbReference type="Proteomes" id="UP000288805">
    <property type="component" value="Unassembled WGS sequence"/>
</dbReference>
<dbReference type="PANTHER" id="PTHR34427">
    <property type="entry name" value="DUF4283 DOMAIN PROTEIN"/>
    <property type="match status" value="1"/>
</dbReference>